<feature type="domain" description="Microcin J25-processing protein McjB C-terminal" evidence="2">
    <location>
        <begin position="35"/>
        <end position="139"/>
    </location>
</feature>
<dbReference type="Proteomes" id="UP000468388">
    <property type="component" value="Unassembled WGS sequence"/>
</dbReference>
<keyword evidence="1" id="KW-1133">Transmembrane helix</keyword>
<reference evidence="3 4" key="1">
    <citation type="submission" date="2019-12" db="EMBL/GenBank/DDBJ databases">
        <title>The draft genomic sequence of strain Chitinophaga oryziterrae JCM 16595.</title>
        <authorList>
            <person name="Zhang X."/>
        </authorList>
    </citation>
    <scope>NUCLEOTIDE SEQUENCE [LARGE SCALE GENOMIC DNA]</scope>
    <source>
        <strain evidence="3 4">JCM 16595</strain>
    </source>
</reference>
<organism evidence="3 4">
    <name type="scientific">Chitinophaga oryziterrae</name>
    <dbReference type="NCBI Taxonomy" id="1031224"/>
    <lineage>
        <taxon>Bacteria</taxon>
        <taxon>Pseudomonadati</taxon>
        <taxon>Bacteroidota</taxon>
        <taxon>Chitinophagia</taxon>
        <taxon>Chitinophagales</taxon>
        <taxon>Chitinophagaceae</taxon>
        <taxon>Chitinophaga</taxon>
    </lineage>
</organism>
<proteinExistence type="predicted"/>
<keyword evidence="1" id="KW-0472">Membrane</keyword>
<evidence type="ECO:0000259" key="2">
    <source>
        <dbReference type="Pfam" id="PF13471"/>
    </source>
</evidence>
<accession>A0A6N8J9V4</accession>
<gene>
    <name evidence="3" type="ORF">GO495_15570</name>
</gene>
<sequence>MRKKISISNLLLFTEAWSLLAVARLVLIFIPFRKITPVLGKNITTQLPLPSIKSTQPLQQNIRTAISRASRWSPWRTACFEQALAAKIMLKNRKTVSIVYFGVHKKREKANAILAHAWLESGGITVTGGKSSYRFSVIAVFKS</sequence>
<dbReference type="Pfam" id="PF13471">
    <property type="entry name" value="Transglut_core3"/>
    <property type="match status" value="1"/>
</dbReference>
<dbReference type="RefSeq" id="WP_157300646.1">
    <property type="nucleotide sequence ID" value="NZ_BAAAZB010000005.1"/>
</dbReference>
<evidence type="ECO:0000256" key="1">
    <source>
        <dbReference type="SAM" id="Phobius"/>
    </source>
</evidence>
<evidence type="ECO:0000313" key="4">
    <source>
        <dbReference type="Proteomes" id="UP000468388"/>
    </source>
</evidence>
<comment type="caution">
    <text evidence="3">The sequence shown here is derived from an EMBL/GenBank/DDBJ whole genome shotgun (WGS) entry which is preliminary data.</text>
</comment>
<feature type="transmembrane region" description="Helical" evidence="1">
    <location>
        <begin position="12"/>
        <end position="32"/>
    </location>
</feature>
<dbReference type="InterPro" id="IPR032708">
    <property type="entry name" value="McjB_C"/>
</dbReference>
<keyword evidence="1" id="KW-0812">Transmembrane</keyword>
<protein>
    <submittedName>
        <fullName evidence="3">Lasso peptide biosynthesis B2 protein</fullName>
    </submittedName>
</protein>
<dbReference type="AlphaFoldDB" id="A0A6N8J9V4"/>
<dbReference type="NCBIfam" id="NF033537">
    <property type="entry name" value="lasso_biosyn_B2"/>
    <property type="match status" value="1"/>
</dbReference>
<name>A0A6N8J9V4_9BACT</name>
<dbReference type="EMBL" id="WRXO01000004">
    <property type="protein sequence ID" value="MVT42010.1"/>
    <property type="molecule type" value="Genomic_DNA"/>
</dbReference>
<keyword evidence="4" id="KW-1185">Reference proteome</keyword>
<dbReference type="OrthoDB" id="671090at2"/>
<dbReference type="InterPro" id="IPR053521">
    <property type="entry name" value="McjB-like"/>
</dbReference>
<evidence type="ECO:0000313" key="3">
    <source>
        <dbReference type="EMBL" id="MVT42010.1"/>
    </source>
</evidence>